<feature type="compositionally biased region" description="Low complexity" evidence="15">
    <location>
        <begin position="814"/>
        <end position="833"/>
    </location>
</feature>
<dbReference type="Proteomes" id="UP000631181">
    <property type="component" value="Unassembled WGS sequence"/>
</dbReference>
<feature type="compositionally biased region" description="Polar residues" evidence="15">
    <location>
        <begin position="688"/>
        <end position="712"/>
    </location>
</feature>
<feature type="domain" description="EH" evidence="17">
    <location>
        <begin position="141"/>
        <end position="231"/>
    </location>
</feature>
<dbReference type="SMART" id="SM00054">
    <property type="entry name" value="EFh"/>
    <property type="match status" value="4"/>
</dbReference>
<evidence type="ECO:0000256" key="10">
    <source>
        <dbReference type="ARBA" id="ARBA00023054"/>
    </source>
</evidence>
<evidence type="ECO:0000256" key="7">
    <source>
        <dbReference type="ARBA" id="ARBA00022583"/>
    </source>
</evidence>
<keyword evidence="11" id="KW-0009">Actin-binding</keyword>
<dbReference type="PANTHER" id="PTHR11216:SF170">
    <property type="entry name" value="DYNAMIN ASSOCIATED PROTEIN 160, ISOFORM D"/>
    <property type="match status" value="1"/>
</dbReference>
<dbReference type="InterPro" id="IPR018247">
    <property type="entry name" value="EF_Hand_1_Ca_BS"/>
</dbReference>
<keyword evidence="12" id="KW-0206">Cytoskeleton</keyword>
<feature type="compositionally biased region" description="Low complexity" evidence="15">
    <location>
        <begin position="113"/>
        <end position="122"/>
    </location>
</feature>
<feature type="domain" description="EH" evidence="17">
    <location>
        <begin position="292"/>
        <end position="382"/>
    </location>
</feature>
<reference evidence="19" key="1">
    <citation type="journal article" date="2020" name="Front. Microbiol.">
        <title>Gene regulatory networks of Penicillium echinulatum 2HH and Penicillium oxalicum 114-2 inferred by a computational biology approach.</title>
        <authorList>
            <person name="Lenz A.R."/>
            <person name="Galan-Vasquez E."/>
            <person name="Balbinot E."/>
            <person name="De Abreu F.P."/>
            <person name="De Oliveira N.S."/>
            <person name="Da Rosa L.O."/>
            <person name="De Avila E Silva S."/>
            <person name="Camassola M."/>
            <person name="Dillon A.J.P."/>
            <person name="Perez-Rueda E."/>
        </authorList>
    </citation>
    <scope>NUCLEOTIDE SEQUENCE</scope>
    <source>
        <strain evidence="19">S1M29</strain>
    </source>
</reference>
<evidence type="ECO:0000259" key="16">
    <source>
        <dbReference type="PROSITE" id="PS50030"/>
    </source>
</evidence>
<feature type="region of interest" description="Disordered" evidence="15">
    <location>
        <begin position="679"/>
        <end position="1168"/>
    </location>
</feature>
<dbReference type="GO" id="GO:0005886">
    <property type="term" value="C:plasma membrane"/>
    <property type="evidence" value="ECO:0007669"/>
    <property type="project" value="UniProtKB-SubCell"/>
</dbReference>
<dbReference type="CDD" id="cd00052">
    <property type="entry name" value="EH"/>
    <property type="match status" value="3"/>
</dbReference>
<dbReference type="GO" id="GO:0016197">
    <property type="term" value="P:endosomal transport"/>
    <property type="evidence" value="ECO:0007669"/>
    <property type="project" value="TreeGrafter"/>
</dbReference>
<gene>
    <name evidence="19" type="ORF">PECM_008492</name>
</gene>
<dbReference type="Pfam" id="PF00627">
    <property type="entry name" value="UBA"/>
    <property type="match status" value="1"/>
</dbReference>
<feature type="compositionally biased region" description="Acidic residues" evidence="15">
    <location>
        <begin position="971"/>
        <end position="984"/>
    </location>
</feature>
<evidence type="ECO:0000259" key="17">
    <source>
        <dbReference type="PROSITE" id="PS50031"/>
    </source>
</evidence>
<feature type="compositionally biased region" description="Polar residues" evidence="15">
    <location>
        <begin position="255"/>
        <end position="268"/>
    </location>
</feature>
<dbReference type="GO" id="GO:0005509">
    <property type="term" value="F:calcium ion binding"/>
    <property type="evidence" value="ECO:0007669"/>
    <property type="project" value="InterPro"/>
</dbReference>
<evidence type="ECO:0000313" key="19">
    <source>
        <dbReference type="EMBL" id="KAF7718985.1"/>
    </source>
</evidence>
<dbReference type="GO" id="GO:0003779">
    <property type="term" value="F:actin binding"/>
    <property type="evidence" value="ECO:0007669"/>
    <property type="project" value="UniProtKB-KW"/>
</dbReference>
<feature type="compositionally biased region" description="Basic and acidic residues" evidence="15">
    <location>
        <begin position="1051"/>
        <end position="1061"/>
    </location>
</feature>
<evidence type="ECO:0000256" key="8">
    <source>
        <dbReference type="ARBA" id="ARBA00022753"/>
    </source>
</evidence>
<dbReference type="SUPFAM" id="SSF47473">
    <property type="entry name" value="EF-hand"/>
    <property type="match status" value="3"/>
</dbReference>
<feature type="compositionally biased region" description="Polar residues" evidence="15">
    <location>
        <begin position="730"/>
        <end position="752"/>
    </location>
</feature>
<evidence type="ECO:0000256" key="14">
    <source>
        <dbReference type="ARBA" id="ARBA00032224"/>
    </source>
</evidence>
<dbReference type="GO" id="GO:0010008">
    <property type="term" value="C:endosome membrane"/>
    <property type="evidence" value="ECO:0007669"/>
    <property type="project" value="UniProtKB-SubCell"/>
</dbReference>
<feature type="compositionally biased region" description="Acidic residues" evidence="15">
    <location>
        <begin position="1123"/>
        <end position="1132"/>
    </location>
</feature>
<feature type="domain" description="EH" evidence="17">
    <location>
        <begin position="17"/>
        <end position="103"/>
    </location>
</feature>
<dbReference type="PANTHER" id="PTHR11216">
    <property type="entry name" value="EH DOMAIN"/>
    <property type="match status" value="1"/>
</dbReference>
<keyword evidence="9" id="KW-0106">Calcium</keyword>
<dbReference type="Gene3D" id="1.10.287.1490">
    <property type="match status" value="1"/>
</dbReference>
<dbReference type="OrthoDB" id="524326at2759"/>
<evidence type="ECO:0000313" key="20">
    <source>
        <dbReference type="Proteomes" id="UP000631181"/>
    </source>
</evidence>
<feature type="region of interest" description="Disordered" evidence="15">
    <location>
        <begin position="380"/>
        <end position="518"/>
    </location>
</feature>
<feature type="compositionally biased region" description="Pro residues" evidence="15">
    <location>
        <begin position="394"/>
        <end position="404"/>
    </location>
</feature>
<dbReference type="Gene3D" id="1.10.8.10">
    <property type="entry name" value="DNA helicase RuvA subunit, C-terminal domain"/>
    <property type="match status" value="1"/>
</dbReference>
<dbReference type="PROSITE" id="PS00018">
    <property type="entry name" value="EF_HAND_1"/>
    <property type="match status" value="1"/>
</dbReference>
<comment type="caution">
    <text evidence="19">The sequence shown here is derived from an EMBL/GenBank/DDBJ whole genome shotgun (WGS) entry which is preliminary data.</text>
</comment>
<evidence type="ECO:0000256" key="2">
    <source>
        <dbReference type="ARBA" id="ARBA00004134"/>
    </source>
</evidence>
<feature type="compositionally biased region" description="Polar residues" evidence="15">
    <location>
        <begin position="894"/>
        <end position="908"/>
    </location>
</feature>
<evidence type="ECO:0000256" key="4">
    <source>
        <dbReference type="ARBA" id="ARBA00011159"/>
    </source>
</evidence>
<evidence type="ECO:0000256" key="13">
    <source>
        <dbReference type="ARBA" id="ARBA00025194"/>
    </source>
</evidence>
<feature type="domain" description="UBA" evidence="16">
    <location>
        <begin position="1238"/>
        <end position="1280"/>
    </location>
</feature>
<dbReference type="InterPro" id="IPR009060">
    <property type="entry name" value="UBA-like_sf"/>
</dbReference>
<accession>A0A8J8WJN3</accession>
<dbReference type="SMART" id="SM00027">
    <property type="entry name" value="EH"/>
    <property type="match status" value="3"/>
</dbReference>
<organism evidence="19 20">
    <name type="scientific">Penicillium ucsense</name>
    <dbReference type="NCBI Taxonomy" id="2839758"/>
    <lineage>
        <taxon>Eukaryota</taxon>
        <taxon>Fungi</taxon>
        <taxon>Dikarya</taxon>
        <taxon>Ascomycota</taxon>
        <taxon>Pezizomycotina</taxon>
        <taxon>Eurotiomycetes</taxon>
        <taxon>Eurotiomycetidae</taxon>
        <taxon>Eurotiales</taxon>
        <taxon>Aspergillaceae</taxon>
        <taxon>Penicillium</taxon>
    </lineage>
</organism>
<evidence type="ECO:0000256" key="6">
    <source>
        <dbReference type="ARBA" id="ARBA00017312"/>
    </source>
</evidence>
<feature type="compositionally biased region" description="Polar residues" evidence="15">
    <location>
        <begin position="1149"/>
        <end position="1168"/>
    </location>
</feature>
<feature type="domain" description="EF-hand" evidence="18">
    <location>
        <begin position="325"/>
        <end position="360"/>
    </location>
</feature>
<dbReference type="EMBL" id="WIWV01000009">
    <property type="protein sequence ID" value="KAF7718985.1"/>
    <property type="molecule type" value="Genomic_DNA"/>
</dbReference>
<dbReference type="InterPro" id="IPR015940">
    <property type="entry name" value="UBA"/>
</dbReference>
<feature type="compositionally biased region" description="Polar residues" evidence="15">
    <location>
        <begin position="422"/>
        <end position="481"/>
    </location>
</feature>
<comment type="subunit">
    <text evidence="4">Component of the PAN1 actin cytoskeleton-regulatory complex.</text>
</comment>
<evidence type="ECO:0000256" key="9">
    <source>
        <dbReference type="ARBA" id="ARBA00022837"/>
    </source>
</evidence>
<dbReference type="GO" id="GO:0030479">
    <property type="term" value="C:actin cortical patch"/>
    <property type="evidence" value="ECO:0007669"/>
    <property type="project" value="UniProtKB-SubCell"/>
</dbReference>
<keyword evidence="10" id="KW-0175">Coiled coil</keyword>
<dbReference type="PROSITE" id="PS50030">
    <property type="entry name" value="UBA"/>
    <property type="match status" value="1"/>
</dbReference>
<dbReference type="PROSITE" id="PS50222">
    <property type="entry name" value="EF_HAND_2"/>
    <property type="match status" value="1"/>
</dbReference>
<feature type="region of interest" description="Disordered" evidence="15">
    <location>
        <begin position="108"/>
        <end position="134"/>
    </location>
</feature>
<evidence type="ECO:0000259" key="18">
    <source>
        <dbReference type="PROSITE" id="PS50222"/>
    </source>
</evidence>
<dbReference type="InterPro" id="IPR011992">
    <property type="entry name" value="EF-hand-dom_pair"/>
</dbReference>
<feature type="compositionally biased region" description="Low complexity" evidence="15">
    <location>
        <begin position="383"/>
        <end position="393"/>
    </location>
</feature>
<evidence type="ECO:0000256" key="11">
    <source>
        <dbReference type="ARBA" id="ARBA00023203"/>
    </source>
</evidence>
<dbReference type="CDD" id="cd14270">
    <property type="entry name" value="UBA"/>
    <property type="match status" value="1"/>
</dbReference>
<dbReference type="PROSITE" id="PS50031">
    <property type="entry name" value="EH"/>
    <property type="match status" value="3"/>
</dbReference>
<name>A0A8J8WJN3_9EURO</name>
<evidence type="ECO:0000256" key="15">
    <source>
        <dbReference type="SAM" id="MobiDB-lite"/>
    </source>
</evidence>
<evidence type="ECO:0000256" key="12">
    <source>
        <dbReference type="ARBA" id="ARBA00023212"/>
    </source>
</evidence>
<keyword evidence="20" id="KW-1185">Reference proteome</keyword>
<feature type="compositionally biased region" description="Polar residues" evidence="15">
    <location>
        <begin position="509"/>
        <end position="518"/>
    </location>
</feature>
<sequence>MADAPQRHPNLNLTPEEKRVFYQLFQAADTTNLGVITGEIAVPFFEKTHLPSSVLGEIWQLADKENRGLLTPSGFGIVLRLIGHAQAGRVPSDELALQPGPIPRFDGIVVDNTPAPSESGTASPPPGAGPPVRVPPLQPEDAHKFLSLFEKSDTPNGMISGETAKQIFERARLPNEVLGRIWNLADTKQRGALDATDFIIAMHLLTSYKAGTLRVIPQTLPPPLYEAAARRGSGRGSFGARANAPAVPNIPKQFSGPQRASTPLSPNHTGRPAFGGPIPAQPTGDWLINPQEKAHFDTIFETVDTAKLGSITGDQAVAFFMKAQLPEEVLAQIWDLADIDADGQLNRDEFAVAMYLVRLQRSGKEPLPQVLPPALIPPKMRRQAPQSVAAQPQAPMPPPAPAPVPRSAADDLFGLDSPPQPVAQTQFPQSTGGSNTAFQTPGSPASRGSPQMPNTQFKPFVPTSSFGQTLQPQMTGASSGTPAPIRSPPPPSDDLLGDNDPEESKKLTQETSDLANLSNQIGSLAKEMHTVQGKRTSAEQSITQASQQKRDFEARLAQARAMYEQEVANFKALEERLRVSRAETAKLQQEYALIEGSRQDLQTQYSQVSGALATDQQENASLKEKIRQANAEVAQLKPALEKARSDARQQKGLVAINKKQLATIEGDRDKMQGEIDSLAKETPRHTESPTPVSSAADVTSPALSTASQNTNPFFRRPTTAPSSERGMSPEATTEQQKAFDNLFGQSIASHSTGGPPPTSFRAESPFAAKAPATSNVPTPSASPVPAVSVPGAFPDATFEGPFAGQAGHLAPGLPQSSDHQSVTSSTVVSPPASRFGGPDTSGIATPSQDASDRAGTPSIAESSDYSRAPPSASEDTPARSPFDEPGAAAGGVKQTPSSISPNVTGNQEPTKDLSFDELFGSKAHKRSESQKENDFEEAFASMSQKSGEKPSGPAAAAAASTSEFPPIQELDHDEEDDESSDDEGGLGFDDNFNPASPSSPHAEKKLDAIDAAQLASFPTPGSAPPPAADAQLSPPHYEDSTAGETSNLPAEYKDLLPERADPTTAPDAPHSVQSSSGEPIIPDESQQKSGPEVAAPVTGGAKVGGPDFDAAFAGLNLAPAKEIDDDDEDDEADAIHHKEANDFDFSFDSPAQTLHGASSSGDVAHAGSSNFFSFDDHTSTATVHATTTNATTSNEGNGKEAGHDWDALFAPLEGAKAAPEESAGSANTKAPGWALGTETGEDDLLLQRLTGMGFPREDSLAALEKFDYNIDKAVDYLTSKA</sequence>
<feature type="region of interest" description="Disordered" evidence="15">
    <location>
        <begin position="1216"/>
        <end position="1236"/>
    </location>
</feature>
<evidence type="ECO:0000256" key="5">
    <source>
        <dbReference type="ARBA" id="ARBA00013889"/>
    </source>
</evidence>
<feature type="compositionally biased region" description="Pro residues" evidence="15">
    <location>
        <begin position="123"/>
        <end position="134"/>
    </location>
</feature>
<keyword evidence="8" id="KW-0967">Endosome</keyword>
<feature type="region of interest" description="Disordered" evidence="15">
    <location>
        <begin position="246"/>
        <end position="271"/>
    </location>
</feature>
<dbReference type="Gene3D" id="1.10.238.10">
    <property type="entry name" value="EF-hand"/>
    <property type="match status" value="3"/>
</dbReference>
<evidence type="ECO:0000256" key="3">
    <source>
        <dbReference type="ARBA" id="ARBA00004413"/>
    </source>
</evidence>
<keyword evidence="12" id="KW-0963">Cytoplasm</keyword>
<keyword evidence="7" id="KW-0254">Endocytosis</keyword>
<protein>
    <recommendedName>
        <fullName evidence="6">Actin cytoskeleton-regulatory complex protein END3</fullName>
    </recommendedName>
    <alternativeName>
        <fullName evidence="5">Actin cytoskeleton-regulatory complex protein end3</fullName>
    </alternativeName>
    <alternativeName>
        <fullName evidence="14">Cytoskeletal adapter protein sagA</fullName>
    </alternativeName>
</protein>
<dbReference type="Pfam" id="PF12763">
    <property type="entry name" value="EH"/>
    <property type="match status" value="3"/>
</dbReference>
<dbReference type="SMART" id="SM00165">
    <property type="entry name" value="UBA"/>
    <property type="match status" value="1"/>
</dbReference>
<dbReference type="InterPro" id="IPR000261">
    <property type="entry name" value="EH_dom"/>
</dbReference>
<dbReference type="GO" id="GO:0006897">
    <property type="term" value="P:endocytosis"/>
    <property type="evidence" value="ECO:0007669"/>
    <property type="project" value="UniProtKB-KW"/>
</dbReference>
<dbReference type="InterPro" id="IPR002048">
    <property type="entry name" value="EF_hand_dom"/>
</dbReference>
<evidence type="ECO:0000256" key="1">
    <source>
        <dbReference type="ARBA" id="ARBA00004125"/>
    </source>
</evidence>
<comment type="function">
    <text evidence="13">Component of the PAN1 actin cytoskeleton-regulatory complex required for the internalization of endosomes during actin-coupled endocytosis. The complex links the site of endocytosis to the cell membrane-associated actin cytoskeleton. Mediates uptake of external molecules and vacuolar degradation of plasma membrane proteins. Plays a role in the proper organization of the cell membrane-associated actin cytoskeleton and promotes its destabilization.</text>
</comment>
<comment type="subcellular location">
    <subcellularLocation>
        <location evidence="3">Cell membrane</location>
        <topology evidence="3">Peripheral membrane protein</topology>
        <orientation evidence="3">Cytoplasmic side</orientation>
    </subcellularLocation>
    <subcellularLocation>
        <location evidence="2">Cytoplasm</location>
        <location evidence="2">Cytoskeleton</location>
        <location evidence="2">Actin patch</location>
    </subcellularLocation>
    <subcellularLocation>
        <location evidence="1">Endosome membrane</location>
        <topology evidence="1">Peripheral membrane protein</topology>
        <orientation evidence="1">Cytoplasmic side</orientation>
    </subcellularLocation>
</comment>
<dbReference type="SUPFAM" id="SSF46934">
    <property type="entry name" value="UBA-like"/>
    <property type="match status" value="1"/>
</dbReference>
<feature type="compositionally biased region" description="Low complexity" evidence="15">
    <location>
        <begin position="770"/>
        <end position="790"/>
    </location>
</feature>
<proteinExistence type="predicted"/>